<evidence type="ECO:0000256" key="3">
    <source>
        <dbReference type="ARBA" id="ARBA00022729"/>
    </source>
</evidence>
<dbReference type="EMBL" id="GADI01005407">
    <property type="protein sequence ID" value="JAA68401.1"/>
    <property type="molecule type" value="mRNA"/>
</dbReference>
<evidence type="ECO:0000256" key="2">
    <source>
        <dbReference type="ARBA" id="ARBA00022525"/>
    </source>
</evidence>
<comment type="similarity">
    <text evidence="5">Belongs to the salp15 family.</text>
</comment>
<dbReference type="AlphaFoldDB" id="A0A0K8RBD6"/>
<name>A0A0K8RBD6_IXORI</name>
<keyword evidence="3 6" id="KW-0732">Signal</keyword>
<evidence type="ECO:0000256" key="1">
    <source>
        <dbReference type="ARBA" id="ARBA00004613"/>
    </source>
</evidence>
<sequence>MKVVCIILLFGIAAAGADTRQELTAKNLSEKKKSGNVKLNFPDYIKNPLHLAEQLLKMCDEGQATARSTHHVAINDKLVNFKNCTFICKYESTNVTKNLPKSTPCGPHNQTCANPDECVGHVPGC</sequence>
<evidence type="ECO:0000256" key="6">
    <source>
        <dbReference type="SAM" id="SignalP"/>
    </source>
</evidence>
<evidence type="ECO:0000256" key="5">
    <source>
        <dbReference type="ARBA" id="ARBA00034321"/>
    </source>
</evidence>
<keyword evidence="4" id="KW-0325">Glycoprotein</keyword>
<organism evidence="7">
    <name type="scientific">Ixodes ricinus</name>
    <name type="common">Common tick</name>
    <name type="synonym">Acarus ricinus</name>
    <dbReference type="NCBI Taxonomy" id="34613"/>
    <lineage>
        <taxon>Eukaryota</taxon>
        <taxon>Metazoa</taxon>
        <taxon>Ecdysozoa</taxon>
        <taxon>Arthropoda</taxon>
        <taxon>Chelicerata</taxon>
        <taxon>Arachnida</taxon>
        <taxon>Acari</taxon>
        <taxon>Parasitiformes</taxon>
        <taxon>Ixodida</taxon>
        <taxon>Ixodoidea</taxon>
        <taxon>Ixodidae</taxon>
        <taxon>Ixodinae</taxon>
        <taxon>Ixodes</taxon>
    </lineage>
</organism>
<feature type="chain" id="PRO_5005517180" evidence="6">
    <location>
        <begin position="20"/>
        <end position="125"/>
    </location>
</feature>
<keyword evidence="2" id="KW-0964">Secreted</keyword>
<comment type="subcellular location">
    <subcellularLocation>
        <location evidence="1">Secreted</location>
    </subcellularLocation>
</comment>
<dbReference type="InterPro" id="IPR021971">
    <property type="entry name" value="Salp15"/>
</dbReference>
<evidence type="ECO:0000256" key="4">
    <source>
        <dbReference type="ARBA" id="ARBA00023180"/>
    </source>
</evidence>
<evidence type="ECO:0000313" key="7">
    <source>
        <dbReference type="EMBL" id="JAA68401.1"/>
    </source>
</evidence>
<dbReference type="Pfam" id="PF12115">
    <property type="entry name" value="Salp15"/>
    <property type="match status" value="1"/>
</dbReference>
<dbReference type="GO" id="GO:0005576">
    <property type="term" value="C:extracellular region"/>
    <property type="evidence" value="ECO:0007669"/>
    <property type="project" value="UniProtKB-SubCell"/>
</dbReference>
<accession>A0A0K8RBD6</accession>
<reference evidence="7" key="1">
    <citation type="submission" date="2012-12" db="EMBL/GenBank/DDBJ databases">
        <title>Identification and characterization of a phenylalanine ammonia-lyase gene family in Isatis indigotica Fort.</title>
        <authorList>
            <person name="Liu Q."/>
            <person name="Chen J."/>
            <person name="Zhou X."/>
            <person name="Di P."/>
            <person name="Xiao Y."/>
            <person name="Xuan H."/>
            <person name="Zhang L."/>
            <person name="Chen W."/>
        </authorList>
    </citation>
    <scope>NUCLEOTIDE SEQUENCE</scope>
    <source>
        <tissue evidence="7">Salivary gland</tissue>
    </source>
</reference>
<protein>
    <submittedName>
        <fullName evidence="7">Putative ixodes 8-cys protein</fullName>
    </submittedName>
</protein>
<feature type="signal peptide" evidence="6">
    <location>
        <begin position="1"/>
        <end position="19"/>
    </location>
</feature>
<proteinExistence type="evidence at transcript level"/>